<comment type="caution">
    <text evidence="1">The sequence shown here is derived from an EMBL/GenBank/DDBJ whole genome shotgun (WGS) entry which is preliminary data.</text>
</comment>
<keyword evidence="2" id="KW-1185">Reference proteome</keyword>
<organism evidence="1 2">
    <name type="scientific">Peronosclerospora sorghi</name>
    <dbReference type="NCBI Taxonomy" id="230839"/>
    <lineage>
        <taxon>Eukaryota</taxon>
        <taxon>Sar</taxon>
        <taxon>Stramenopiles</taxon>
        <taxon>Oomycota</taxon>
        <taxon>Peronosporomycetes</taxon>
        <taxon>Peronosporales</taxon>
        <taxon>Peronosporaceae</taxon>
        <taxon>Peronosclerospora</taxon>
    </lineage>
</organism>
<name>A0ACC0WIN4_9STRA</name>
<gene>
    <name evidence="1" type="ORF">PsorP6_013235</name>
</gene>
<protein>
    <submittedName>
        <fullName evidence="1">Uncharacterized protein</fullName>
    </submittedName>
</protein>
<proteinExistence type="predicted"/>
<evidence type="ECO:0000313" key="2">
    <source>
        <dbReference type="Proteomes" id="UP001163321"/>
    </source>
</evidence>
<dbReference type="EMBL" id="CM047592">
    <property type="protein sequence ID" value="KAI9917938.1"/>
    <property type="molecule type" value="Genomic_DNA"/>
</dbReference>
<sequence>MLPYFEKAVRAGYGVLVTNPNMNAHLMVSNGTVEKKMPIRASRSAEEHCLIMSGANYKLFPLRGP</sequence>
<evidence type="ECO:0000313" key="1">
    <source>
        <dbReference type="EMBL" id="KAI9917938.1"/>
    </source>
</evidence>
<reference evidence="1 2" key="1">
    <citation type="journal article" date="2022" name="bioRxiv">
        <title>The genome of the oomycete Peronosclerospora sorghi, a cosmopolitan pathogen of maize and sorghum, is inflated with dispersed pseudogenes.</title>
        <authorList>
            <person name="Fletcher K."/>
            <person name="Martin F."/>
            <person name="Isakeit T."/>
            <person name="Cavanaugh K."/>
            <person name="Magill C."/>
            <person name="Michelmore R."/>
        </authorList>
    </citation>
    <scope>NUCLEOTIDE SEQUENCE [LARGE SCALE GENOMIC DNA]</scope>
    <source>
        <strain evidence="1">P6</strain>
    </source>
</reference>
<accession>A0ACC0WIN4</accession>
<dbReference type="Proteomes" id="UP001163321">
    <property type="component" value="Chromosome 13"/>
</dbReference>